<accession>A0ABV5M585</accession>
<gene>
    <name evidence="2" type="ORF">ACFFTR_13005</name>
</gene>
<keyword evidence="3" id="KW-1185">Reference proteome</keyword>
<feature type="compositionally biased region" description="Gly residues" evidence="1">
    <location>
        <begin position="42"/>
        <end position="53"/>
    </location>
</feature>
<dbReference type="PROSITE" id="PS51257">
    <property type="entry name" value="PROKAR_LIPOPROTEIN"/>
    <property type="match status" value="1"/>
</dbReference>
<proteinExistence type="predicted"/>
<protein>
    <recommendedName>
        <fullName evidence="4">Lipoprotein</fullName>
    </recommendedName>
</protein>
<dbReference type="EMBL" id="JBHMCA010000023">
    <property type="protein sequence ID" value="MFB9443997.1"/>
    <property type="molecule type" value="Genomic_DNA"/>
</dbReference>
<evidence type="ECO:0000313" key="2">
    <source>
        <dbReference type="EMBL" id="MFB9443997.1"/>
    </source>
</evidence>
<sequence length="240" mass="22724">MRTTGKAALAAVAALSIGLTGCSGDKAGPGTGASAGASGATGTTGTGPSGGASTGASGTTSGTTGGGQGTVASCLVGSWKATSITGKLTGPVGGDFTGGGGTMLTIDSGGKTLVDFGAMQPVTFTFSVSGNAVKGSFSYGGKVNGAVKSPSGTTGTLEPSGSVDFTTLTVTVDLTAPVAQRVADKVSIAEFAGTGTANTGGAVDAQPILKKSQYECGSGTLKLSPPAGETDTGTWTFTKA</sequence>
<evidence type="ECO:0000313" key="3">
    <source>
        <dbReference type="Proteomes" id="UP001589608"/>
    </source>
</evidence>
<evidence type="ECO:0000256" key="1">
    <source>
        <dbReference type="SAM" id="MobiDB-lite"/>
    </source>
</evidence>
<dbReference type="Proteomes" id="UP001589608">
    <property type="component" value="Unassembled WGS sequence"/>
</dbReference>
<name>A0ABV5M585_9ACTN</name>
<organism evidence="2 3">
    <name type="scientific">Dactylosporangium vinaceum</name>
    <dbReference type="NCBI Taxonomy" id="53362"/>
    <lineage>
        <taxon>Bacteria</taxon>
        <taxon>Bacillati</taxon>
        <taxon>Actinomycetota</taxon>
        <taxon>Actinomycetes</taxon>
        <taxon>Micromonosporales</taxon>
        <taxon>Micromonosporaceae</taxon>
        <taxon>Dactylosporangium</taxon>
    </lineage>
</organism>
<feature type="compositionally biased region" description="Polar residues" evidence="1">
    <location>
        <begin position="231"/>
        <end position="240"/>
    </location>
</feature>
<comment type="caution">
    <text evidence="2">The sequence shown here is derived from an EMBL/GenBank/DDBJ whole genome shotgun (WGS) entry which is preliminary data.</text>
</comment>
<reference evidence="2 3" key="1">
    <citation type="submission" date="2024-09" db="EMBL/GenBank/DDBJ databases">
        <authorList>
            <person name="Sun Q."/>
            <person name="Mori K."/>
        </authorList>
    </citation>
    <scope>NUCLEOTIDE SEQUENCE [LARGE SCALE GENOMIC DNA]</scope>
    <source>
        <strain evidence="2 3">JCM 3307</strain>
    </source>
</reference>
<evidence type="ECO:0008006" key="4">
    <source>
        <dbReference type="Google" id="ProtNLM"/>
    </source>
</evidence>
<dbReference type="RefSeq" id="WP_223099039.1">
    <property type="nucleotide sequence ID" value="NZ_CP061913.1"/>
</dbReference>
<feature type="region of interest" description="Disordered" evidence="1">
    <location>
        <begin position="220"/>
        <end position="240"/>
    </location>
</feature>
<feature type="region of interest" description="Disordered" evidence="1">
    <location>
        <begin position="30"/>
        <end position="65"/>
    </location>
</feature>